<evidence type="ECO:0000256" key="6">
    <source>
        <dbReference type="SAM" id="Phobius"/>
    </source>
</evidence>
<comment type="caution">
    <text evidence="8">The sequence shown here is derived from an EMBL/GenBank/DDBJ whole genome shotgun (WGS) entry which is preliminary data.</text>
</comment>
<organism evidence="8 9">
    <name type="scientific">Pelistega indica</name>
    <dbReference type="NCBI Taxonomy" id="1414851"/>
    <lineage>
        <taxon>Bacteria</taxon>
        <taxon>Pseudomonadati</taxon>
        <taxon>Pseudomonadota</taxon>
        <taxon>Betaproteobacteria</taxon>
        <taxon>Burkholderiales</taxon>
        <taxon>Alcaligenaceae</taxon>
        <taxon>Pelistega</taxon>
    </lineage>
</organism>
<keyword evidence="4 6" id="KW-1133">Transmembrane helix</keyword>
<feature type="domain" description="Sulfatase N-terminal" evidence="7">
    <location>
        <begin position="274"/>
        <end position="564"/>
    </location>
</feature>
<dbReference type="CDD" id="cd16015">
    <property type="entry name" value="LTA_synthase"/>
    <property type="match status" value="1"/>
</dbReference>
<dbReference type="GO" id="GO:0005886">
    <property type="term" value="C:plasma membrane"/>
    <property type="evidence" value="ECO:0007669"/>
    <property type="project" value="UniProtKB-SubCell"/>
</dbReference>
<sequence>MYQPSVLIITVLLILLYELGYFFVMRQWMVSTFVSQDIRQDSSHHASLKKMYILGTRFDVKILTISLGSLLIIALLFSYFLSHMAMGMAIAIGLVCLVLNGIVIGNVYYFKTYQNHYDIFMFGLVDDDTKAVLKNILDDYPILRLILIVSLSAVVPAVFAYYAIDQQWFTLPSTLVQIVLTVVAVLLLALGMRGTIHSKPLGKGHSQVCQLGIINKMVPNGVTAMQWAFTDNKEQISFSPVSQEEGDRLLEKIGYQDGFYQQTPVNEALAHASPHVVVAVMESFGTNVLVFDDPIKNDLLGRLRPMLDKSFYFSRFCADCNGTAPTLANMFFHSPIQNISQSVAQKVSLPETPFKVYKNKGYKTIFITAGNMMWRGLANYMPLQGVDEMYDQNDIIEHFPEAKASISYWGIADEFAFALAEKLLKQSTQPLFISILSMSNHPPHEIPPNYVPKPLDVDCLLNRFGKNEQERTSALTTYQYANDSLGHFMQTIYEDEILGNKTIIAATGDHHFRGVSVEMPSELFLSKAVPFILYIPEELQAILPIMFDAKALGSHKDILPTLYHVSLSDARYWHACGRNLLAEHKNTSLAFAYNDSCWAGEKGVVDFSTTPLTQYQWQDDSLLVSEMLPLTPSEEVKIKAFQDFLYWQINYLVGKGEAQ</sequence>
<feature type="transmembrane region" description="Helical" evidence="6">
    <location>
        <begin position="58"/>
        <end position="81"/>
    </location>
</feature>
<evidence type="ECO:0000256" key="4">
    <source>
        <dbReference type="ARBA" id="ARBA00022989"/>
    </source>
</evidence>
<dbReference type="RefSeq" id="WP_023953452.1">
    <property type="nucleotide sequence ID" value="NZ_AYSV01000142.1"/>
</dbReference>
<feature type="transmembrane region" description="Helical" evidence="6">
    <location>
        <begin position="170"/>
        <end position="190"/>
    </location>
</feature>
<comment type="subcellular location">
    <subcellularLocation>
        <location evidence="1">Cell membrane</location>
        <topology evidence="1">Multi-pass membrane protein</topology>
    </subcellularLocation>
</comment>
<dbReference type="AlphaFoldDB" id="V8FS16"/>
<reference evidence="8 9" key="1">
    <citation type="submission" date="2013-11" db="EMBL/GenBank/DDBJ databases">
        <title>Genomic analysis of Pelistega sp. HM-7.</title>
        <authorList>
            <person name="Kumbhare S.V."/>
            <person name="Shetty S.A."/>
            <person name="Sharma O."/>
            <person name="Dhotre D.P."/>
        </authorList>
    </citation>
    <scope>NUCLEOTIDE SEQUENCE [LARGE SCALE GENOMIC DNA]</scope>
    <source>
        <strain evidence="8 9">HM-7</strain>
    </source>
</reference>
<accession>V8FS16</accession>
<dbReference type="PATRIC" id="fig|1414851.3.peg.2623"/>
<keyword evidence="3 6" id="KW-0812">Transmembrane</keyword>
<evidence type="ECO:0000256" key="1">
    <source>
        <dbReference type="ARBA" id="ARBA00004651"/>
    </source>
</evidence>
<dbReference type="Gene3D" id="3.40.720.10">
    <property type="entry name" value="Alkaline Phosphatase, subunit A"/>
    <property type="match status" value="1"/>
</dbReference>
<evidence type="ECO:0000313" key="9">
    <source>
        <dbReference type="Proteomes" id="UP000018766"/>
    </source>
</evidence>
<keyword evidence="2" id="KW-1003">Cell membrane</keyword>
<dbReference type="InterPro" id="IPR000917">
    <property type="entry name" value="Sulfatase_N"/>
</dbReference>
<name>V8FS16_9BURK</name>
<evidence type="ECO:0000256" key="5">
    <source>
        <dbReference type="ARBA" id="ARBA00023136"/>
    </source>
</evidence>
<dbReference type="EMBL" id="AYSV01000142">
    <property type="protein sequence ID" value="ETD66478.1"/>
    <property type="molecule type" value="Genomic_DNA"/>
</dbReference>
<evidence type="ECO:0000313" key="8">
    <source>
        <dbReference type="EMBL" id="ETD66478.1"/>
    </source>
</evidence>
<feature type="transmembrane region" description="Helical" evidence="6">
    <location>
        <begin position="6"/>
        <end position="24"/>
    </location>
</feature>
<proteinExistence type="predicted"/>
<dbReference type="InterPro" id="IPR017850">
    <property type="entry name" value="Alkaline_phosphatase_core_sf"/>
</dbReference>
<dbReference type="SUPFAM" id="SSF53649">
    <property type="entry name" value="Alkaline phosphatase-like"/>
    <property type="match status" value="1"/>
</dbReference>
<dbReference type="Pfam" id="PF00884">
    <property type="entry name" value="Sulfatase"/>
    <property type="match status" value="1"/>
</dbReference>
<dbReference type="InterPro" id="IPR050448">
    <property type="entry name" value="OpgB/LTA_synthase_biosynth"/>
</dbReference>
<evidence type="ECO:0000256" key="3">
    <source>
        <dbReference type="ARBA" id="ARBA00022692"/>
    </source>
</evidence>
<dbReference type="PANTHER" id="PTHR47371:SF3">
    <property type="entry name" value="PHOSPHOGLYCEROL TRANSFERASE I"/>
    <property type="match status" value="1"/>
</dbReference>
<gene>
    <name evidence="8" type="ORF">V757_12625</name>
</gene>
<keyword evidence="9" id="KW-1185">Reference proteome</keyword>
<evidence type="ECO:0000259" key="7">
    <source>
        <dbReference type="Pfam" id="PF00884"/>
    </source>
</evidence>
<feature type="transmembrane region" description="Helical" evidence="6">
    <location>
        <begin position="142"/>
        <end position="164"/>
    </location>
</feature>
<keyword evidence="5 6" id="KW-0472">Membrane</keyword>
<feature type="transmembrane region" description="Helical" evidence="6">
    <location>
        <begin position="87"/>
        <end position="110"/>
    </location>
</feature>
<dbReference type="PANTHER" id="PTHR47371">
    <property type="entry name" value="LIPOTEICHOIC ACID SYNTHASE"/>
    <property type="match status" value="1"/>
</dbReference>
<evidence type="ECO:0000256" key="2">
    <source>
        <dbReference type="ARBA" id="ARBA00022475"/>
    </source>
</evidence>
<protein>
    <submittedName>
        <fullName evidence="8">Sulfatase</fullName>
    </submittedName>
</protein>
<dbReference type="Proteomes" id="UP000018766">
    <property type="component" value="Unassembled WGS sequence"/>
</dbReference>